<dbReference type="KEGG" id="afy:BW247_00645"/>
<dbReference type="InterPro" id="IPR047110">
    <property type="entry name" value="GABD/Sad-like"/>
</dbReference>
<dbReference type="PROSITE" id="PS00070">
    <property type="entry name" value="ALDEHYDE_DEHYDR_CYS"/>
    <property type="match status" value="1"/>
</dbReference>
<evidence type="ECO:0000256" key="3">
    <source>
        <dbReference type="ARBA" id="ARBA00023002"/>
    </source>
</evidence>
<gene>
    <name evidence="5" type="ORF">BW247_00645</name>
</gene>
<dbReference type="InterPro" id="IPR016161">
    <property type="entry name" value="Ald_DH/histidinol_DH"/>
</dbReference>
<dbReference type="AlphaFoldDB" id="A0A1P8UD55"/>
<evidence type="ECO:0000256" key="2">
    <source>
        <dbReference type="ARBA" id="ARBA00022857"/>
    </source>
</evidence>
<dbReference type="Proteomes" id="UP000243807">
    <property type="component" value="Chromosome"/>
</dbReference>
<proteinExistence type="inferred from homology"/>
<dbReference type="PANTHER" id="PTHR43217:SF1">
    <property type="entry name" value="SUCCINATE SEMIALDEHYDE DEHYDROGENASE [NAD(P)+] SAD"/>
    <property type="match status" value="1"/>
</dbReference>
<dbReference type="Pfam" id="PF00171">
    <property type="entry name" value="Aldedh"/>
    <property type="match status" value="1"/>
</dbReference>
<dbReference type="InterPro" id="IPR016160">
    <property type="entry name" value="Ald_DH_CS_CYS"/>
</dbReference>
<sequence length="454" mass="48546">MRLESINPATGEILDTHDGWSDERLEHALETAATAARAWRERPLGERAATIGALAARLRERSEALARLASLEMGKPIREARAEIEKSAWACEYYAEHAAAMLAPTPVGTDATRSYIDYEPLGTVLAIMPWNFPYWQVFRHIAPTLSAGNTLLLKHAPNVPQVAAMIEEVVHAAGIPEGVFTNLPIDVAQTAQVIADGRVHAVTLTGSERAGRSVAALAGQHLKKVVLELGGSDAFIVLDDADLDRVLSQAVTARFQNGGQSCIAAKRMILTPGIAEAFAERFVDAVARLKVGNPLVDDTQIGPMARADLRDELARQVDATVAAGAHCALGGQPIDGPGFFYAPTVLDHVEIGTPAYHEELFGPVATLIRVQDADEALDVANGSRFGLGASVWTADEARGEQLARALESGCAFVNGMVKSDPRLPFGGVKASGYGRELGLQGIHEFINCKSVWIK</sequence>
<dbReference type="CDD" id="cd07100">
    <property type="entry name" value="ALDH_SSADH1_GabD1"/>
    <property type="match status" value="1"/>
</dbReference>
<evidence type="ECO:0000256" key="1">
    <source>
        <dbReference type="ARBA" id="ARBA00009986"/>
    </source>
</evidence>
<evidence type="ECO:0000313" key="5">
    <source>
        <dbReference type="EMBL" id="APZ41785.1"/>
    </source>
</evidence>
<keyword evidence="3" id="KW-0560">Oxidoreductase</keyword>
<evidence type="ECO:0000313" key="6">
    <source>
        <dbReference type="Proteomes" id="UP000243807"/>
    </source>
</evidence>
<dbReference type="STRING" id="1765967.BW247_00645"/>
<accession>A0A1P8UD55</accession>
<dbReference type="FunFam" id="3.40.605.10:FF:000012">
    <property type="entry name" value="NAD-dependent succinate-semialdehyde dehydrogenase"/>
    <property type="match status" value="1"/>
</dbReference>
<dbReference type="GO" id="GO:0004030">
    <property type="term" value="F:aldehyde dehydrogenase [NAD(P)+] activity"/>
    <property type="evidence" value="ECO:0007669"/>
    <property type="project" value="InterPro"/>
</dbReference>
<dbReference type="OrthoDB" id="9812625at2"/>
<name>A0A1P8UD55_9GAMM</name>
<dbReference type="FunFam" id="3.40.309.10:FF:000010">
    <property type="entry name" value="Gamma-aminobutyraldehyde dehydrogenase"/>
    <property type="match status" value="1"/>
</dbReference>
<protein>
    <submittedName>
        <fullName evidence="5">NADP-dependent succinic semialdehyde dehydrogenase</fullName>
    </submittedName>
</protein>
<dbReference type="Gene3D" id="3.40.309.10">
    <property type="entry name" value="Aldehyde Dehydrogenase, Chain A, domain 2"/>
    <property type="match status" value="1"/>
</dbReference>
<evidence type="ECO:0000259" key="4">
    <source>
        <dbReference type="Pfam" id="PF00171"/>
    </source>
</evidence>
<dbReference type="InterPro" id="IPR016162">
    <property type="entry name" value="Ald_DH_N"/>
</dbReference>
<keyword evidence="2" id="KW-0521">NADP</keyword>
<dbReference type="GO" id="GO:0004777">
    <property type="term" value="F:succinate-semialdehyde dehydrogenase (NAD+) activity"/>
    <property type="evidence" value="ECO:0007669"/>
    <property type="project" value="TreeGrafter"/>
</dbReference>
<dbReference type="InterPro" id="IPR016163">
    <property type="entry name" value="Ald_DH_C"/>
</dbReference>
<keyword evidence="6" id="KW-1185">Reference proteome</keyword>
<feature type="domain" description="Aldehyde dehydrogenase" evidence="4">
    <location>
        <begin position="3"/>
        <end position="451"/>
    </location>
</feature>
<dbReference type="PANTHER" id="PTHR43217">
    <property type="entry name" value="SUCCINATE SEMIALDEHYDE DEHYDROGENASE [NAD(P)+] SAD"/>
    <property type="match status" value="1"/>
</dbReference>
<dbReference type="RefSeq" id="WP_076835132.1">
    <property type="nucleotide sequence ID" value="NZ_CP019434.1"/>
</dbReference>
<dbReference type="EMBL" id="CP019434">
    <property type="protein sequence ID" value="APZ41785.1"/>
    <property type="molecule type" value="Genomic_DNA"/>
</dbReference>
<dbReference type="InterPro" id="IPR015590">
    <property type="entry name" value="Aldehyde_DH_dom"/>
</dbReference>
<comment type="similarity">
    <text evidence="1">Belongs to the aldehyde dehydrogenase family.</text>
</comment>
<organism evidence="5 6">
    <name type="scientific">Acidihalobacter ferrooxydans</name>
    <dbReference type="NCBI Taxonomy" id="1765967"/>
    <lineage>
        <taxon>Bacteria</taxon>
        <taxon>Pseudomonadati</taxon>
        <taxon>Pseudomonadota</taxon>
        <taxon>Gammaproteobacteria</taxon>
        <taxon>Chromatiales</taxon>
        <taxon>Ectothiorhodospiraceae</taxon>
        <taxon>Acidihalobacter</taxon>
    </lineage>
</organism>
<reference evidence="5 6" key="1">
    <citation type="submission" date="2017-01" db="EMBL/GenBank/DDBJ databases">
        <title>Draft sequence of Acidihalobacter ferrooxidans strain DSM 14175 (strain V8).</title>
        <authorList>
            <person name="Khaleque H.N."/>
            <person name="Ramsay J.P."/>
            <person name="Murphy R.J.T."/>
            <person name="Kaksonen A.H."/>
            <person name="Boxall N.J."/>
            <person name="Watkin E.L.J."/>
        </authorList>
    </citation>
    <scope>NUCLEOTIDE SEQUENCE [LARGE SCALE GENOMIC DNA]</scope>
    <source>
        <strain evidence="5 6">V8</strain>
    </source>
</reference>
<dbReference type="Gene3D" id="3.40.605.10">
    <property type="entry name" value="Aldehyde Dehydrogenase, Chain A, domain 1"/>
    <property type="match status" value="1"/>
</dbReference>
<dbReference type="InterPro" id="IPR044148">
    <property type="entry name" value="ALDH_GabD1-like"/>
</dbReference>
<dbReference type="SUPFAM" id="SSF53720">
    <property type="entry name" value="ALDH-like"/>
    <property type="match status" value="1"/>
</dbReference>